<evidence type="ECO:0000313" key="1">
    <source>
        <dbReference type="EMBL" id="KAG7090125.1"/>
    </source>
</evidence>
<dbReference type="EMBL" id="CM032187">
    <property type="protein sequence ID" value="KAG7090125.1"/>
    <property type="molecule type" value="Genomic_DNA"/>
</dbReference>
<dbReference type="Proteomes" id="UP001049176">
    <property type="component" value="Chromosome 7"/>
</dbReference>
<reference evidence="1" key="1">
    <citation type="journal article" date="2021" name="Genome Biol. Evol.">
        <title>The assembled and annotated genome of the fairy-ring fungus Marasmius oreades.</title>
        <authorList>
            <person name="Hiltunen M."/>
            <person name="Ament-Velasquez S.L."/>
            <person name="Johannesson H."/>
        </authorList>
    </citation>
    <scope>NUCLEOTIDE SEQUENCE</scope>
    <source>
        <strain evidence="1">03SP1</strain>
    </source>
</reference>
<evidence type="ECO:0000313" key="2">
    <source>
        <dbReference type="Proteomes" id="UP001049176"/>
    </source>
</evidence>
<gene>
    <name evidence="1" type="ORF">E1B28_011734</name>
</gene>
<dbReference type="KEGG" id="more:E1B28_011734"/>
<proteinExistence type="predicted"/>
<accession>A0A9P7UQJ3</accession>
<sequence length="99" mass="10665">MLLLPHYDALKAHLNLEGMHASSSGNSLDLAFLQEGQAAGAPHSALTIPSHRESMDPIALGHSRYDTGIRSDGTEGHLVVYGRVVYKGATQGEEVELWL</sequence>
<protein>
    <submittedName>
        <fullName evidence="1">Uncharacterized protein</fullName>
    </submittedName>
</protein>
<dbReference type="AlphaFoldDB" id="A0A9P7UQJ3"/>
<name>A0A9P7UQJ3_9AGAR</name>
<keyword evidence="2" id="KW-1185">Reference proteome</keyword>
<organism evidence="1 2">
    <name type="scientific">Marasmius oreades</name>
    <name type="common">fairy-ring Marasmius</name>
    <dbReference type="NCBI Taxonomy" id="181124"/>
    <lineage>
        <taxon>Eukaryota</taxon>
        <taxon>Fungi</taxon>
        <taxon>Dikarya</taxon>
        <taxon>Basidiomycota</taxon>
        <taxon>Agaricomycotina</taxon>
        <taxon>Agaricomycetes</taxon>
        <taxon>Agaricomycetidae</taxon>
        <taxon>Agaricales</taxon>
        <taxon>Marasmiineae</taxon>
        <taxon>Marasmiaceae</taxon>
        <taxon>Marasmius</taxon>
    </lineage>
</organism>
<comment type="caution">
    <text evidence="1">The sequence shown here is derived from an EMBL/GenBank/DDBJ whole genome shotgun (WGS) entry which is preliminary data.</text>
</comment>
<dbReference type="GeneID" id="66080809"/>
<dbReference type="RefSeq" id="XP_043006595.1">
    <property type="nucleotide sequence ID" value="XM_043156785.1"/>
</dbReference>